<dbReference type="Proteomes" id="UP000272729">
    <property type="component" value="Unassembled WGS sequence"/>
</dbReference>
<keyword evidence="2" id="KW-1185">Reference proteome</keyword>
<sequence length="151" mass="16356">MSADLPADVVRRLHTHEDVQVRRIVARRADTPGEVLERLVGEHGESRKHGPGITRHPNFPPDAFIRLAGNEDPRRRALAANGPDLPTGTLTALARDAEAFVRCAAARHRRLPVPVLDTLLADDSPDVAQAAAANPVLPADRMRALLDRAGL</sequence>
<comment type="caution">
    <text evidence="1">The sequence shown here is derived from an EMBL/GenBank/DDBJ whole genome shotgun (WGS) entry which is preliminary data.</text>
</comment>
<proteinExistence type="predicted"/>
<dbReference type="InterPro" id="IPR011989">
    <property type="entry name" value="ARM-like"/>
</dbReference>
<organism evidence="1 2">
    <name type="scientific">Saccharothrix variisporea</name>
    <dbReference type="NCBI Taxonomy" id="543527"/>
    <lineage>
        <taxon>Bacteria</taxon>
        <taxon>Bacillati</taxon>
        <taxon>Actinomycetota</taxon>
        <taxon>Actinomycetes</taxon>
        <taxon>Pseudonocardiales</taxon>
        <taxon>Pseudonocardiaceae</taxon>
        <taxon>Saccharothrix</taxon>
    </lineage>
</organism>
<gene>
    <name evidence="1" type="ORF">DFJ66_8301</name>
</gene>
<dbReference type="Gene3D" id="1.25.10.10">
    <property type="entry name" value="Leucine-rich Repeat Variant"/>
    <property type="match status" value="1"/>
</dbReference>
<dbReference type="SUPFAM" id="SSF48371">
    <property type="entry name" value="ARM repeat"/>
    <property type="match status" value="1"/>
</dbReference>
<dbReference type="InterPro" id="IPR004830">
    <property type="entry name" value="LRR_variant"/>
</dbReference>
<dbReference type="InterPro" id="IPR016024">
    <property type="entry name" value="ARM-type_fold"/>
</dbReference>
<dbReference type="AlphaFoldDB" id="A0A495XPX3"/>
<accession>A0A495XPX3</accession>
<reference evidence="1 2" key="1">
    <citation type="submission" date="2018-10" db="EMBL/GenBank/DDBJ databases">
        <title>Sequencing the genomes of 1000 actinobacteria strains.</title>
        <authorList>
            <person name="Klenk H.-P."/>
        </authorList>
    </citation>
    <scope>NUCLEOTIDE SEQUENCE [LARGE SCALE GENOMIC DNA]</scope>
    <source>
        <strain evidence="1 2">DSM 43911</strain>
    </source>
</reference>
<dbReference type="RefSeq" id="WP_170200036.1">
    <property type="nucleotide sequence ID" value="NZ_JBIUBA010000059.1"/>
</dbReference>
<dbReference type="EMBL" id="RBXR01000001">
    <property type="protein sequence ID" value="RKT74926.1"/>
    <property type="molecule type" value="Genomic_DNA"/>
</dbReference>
<protein>
    <submittedName>
        <fullName evidence="1">Leucine rich repeat (LRR) protein</fullName>
    </submittedName>
</protein>
<dbReference type="Pfam" id="PF01816">
    <property type="entry name" value="LRV"/>
    <property type="match status" value="1"/>
</dbReference>
<evidence type="ECO:0000313" key="2">
    <source>
        <dbReference type="Proteomes" id="UP000272729"/>
    </source>
</evidence>
<name>A0A495XPX3_9PSEU</name>
<evidence type="ECO:0000313" key="1">
    <source>
        <dbReference type="EMBL" id="RKT74926.1"/>
    </source>
</evidence>